<feature type="chain" id="PRO_5030708718" evidence="1">
    <location>
        <begin position="21"/>
        <end position="261"/>
    </location>
</feature>
<dbReference type="EMBL" id="HBNS01056499">
    <property type="protein sequence ID" value="CAE4660019.1"/>
    <property type="molecule type" value="Transcribed_RNA"/>
</dbReference>
<name>A0A7S4WC18_9STRA</name>
<reference evidence="2" key="1">
    <citation type="submission" date="2021-01" db="EMBL/GenBank/DDBJ databases">
        <authorList>
            <person name="Corre E."/>
            <person name="Pelletier E."/>
            <person name="Niang G."/>
            <person name="Scheremetjew M."/>
            <person name="Finn R."/>
            <person name="Kale V."/>
            <person name="Holt S."/>
            <person name="Cochrane G."/>
            <person name="Meng A."/>
            <person name="Brown T."/>
            <person name="Cohen L."/>
        </authorList>
    </citation>
    <scope>NUCLEOTIDE SEQUENCE</scope>
    <source>
        <strain evidence="2">GSO104</strain>
    </source>
</reference>
<protein>
    <submittedName>
        <fullName evidence="2">Uncharacterized protein</fullName>
    </submittedName>
</protein>
<gene>
    <name evidence="2" type="ORF">DBRI00130_LOCUS40697</name>
</gene>
<organism evidence="2">
    <name type="scientific">Ditylum brightwellii</name>
    <dbReference type="NCBI Taxonomy" id="49249"/>
    <lineage>
        <taxon>Eukaryota</taxon>
        <taxon>Sar</taxon>
        <taxon>Stramenopiles</taxon>
        <taxon>Ochrophyta</taxon>
        <taxon>Bacillariophyta</taxon>
        <taxon>Mediophyceae</taxon>
        <taxon>Lithodesmiophycidae</taxon>
        <taxon>Lithodesmiales</taxon>
        <taxon>Lithodesmiaceae</taxon>
        <taxon>Ditylum</taxon>
    </lineage>
</organism>
<dbReference type="AlphaFoldDB" id="A0A7S4WC18"/>
<accession>A0A7S4WC18</accession>
<sequence>MKFVSGVSVASFLLASFGVAAKVTSERKLTMTGPPRQEMYRELIYIEQRCRDYSYQPVNLGIAPVRASIGDKQNFKCDLFEAAINFGQYGGDKVGETFWSCEAFAFQNFNDVDLVLSTGRTFENVQLWDCTVTDFIGDGVNVDDDDTYIRNEGGAQEDEGVLVSLGPPFDCFFNISAIDGSWQGVTCQEDVMRTDPNFENFHSHTGIFTTVGGAGVAKGARGQMEVQWDFYQLTWYHVYTIEVWALEQPPIPLFGSGHTFY</sequence>
<evidence type="ECO:0000313" key="2">
    <source>
        <dbReference type="EMBL" id="CAE4660019.1"/>
    </source>
</evidence>
<evidence type="ECO:0000256" key="1">
    <source>
        <dbReference type="SAM" id="SignalP"/>
    </source>
</evidence>
<keyword evidence="1" id="KW-0732">Signal</keyword>
<feature type="signal peptide" evidence="1">
    <location>
        <begin position="1"/>
        <end position="20"/>
    </location>
</feature>
<proteinExistence type="predicted"/>